<gene>
    <name evidence="4" type="ORF">MBJ925_LOCUS14753</name>
    <name evidence="5" type="ORF">SMN809_LOCUS15155</name>
</gene>
<dbReference type="Pfam" id="PF13181">
    <property type="entry name" value="TPR_8"/>
    <property type="match status" value="1"/>
</dbReference>
<accession>A0A816QFJ3</accession>
<feature type="domain" description="ADP ribosyltransferase" evidence="3">
    <location>
        <begin position="259"/>
        <end position="415"/>
    </location>
</feature>
<evidence type="ECO:0000313" key="4">
    <source>
        <dbReference type="EMBL" id="CAF2060193.1"/>
    </source>
</evidence>
<organism evidence="4 6">
    <name type="scientific">Rotaria magnacalcarata</name>
    <dbReference type="NCBI Taxonomy" id="392030"/>
    <lineage>
        <taxon>Eukaryota</taxon>
        <taxon>Metazoa</taxon>
        <taxon>Spiralia</taxon>
        <taxon>Gnathifera</taxon>
        <taxon>Rotifera</taxon>
        <taxon>Eurotatoria</taxon>
        <taxon>Bdelloidea</taxon>
        <taxon>Philodinida</taxon>
        <taxon>Philodinidae</taxon>
        <taxon>Rotaria</taxon>
    </lineage>
</organism>
<dbReference type="Gene3D" id="3.90.176.10">
    <property type="entry name" value="Toxin ADP-ribosyltransferase, Chain A, domain 1"/>
    <property type="match status" value="1"/>
</dbReference>
<dbReference type="Pfam" id="PF03496">
    <property type="entry name" value="ADPrib_exo_Tox"/>
    <property type="match status" value="1"/>
</dbReference>
<dbReference type="PROSITE" id="PS51996">
    <property type="entry name" value="TR_MART"/>
    <property type="match status" value="1"/>
</dbReference>
<dbReference type="Proteomes" id="UP000676336">
    <property type="component" value="Unassembled WGS sequence"/>
</dbReference>
<dbReference type="EMBL" id="CAJOBI010006441">
    <property type="protein sequence ID" value="CAF4060393.1"/>
    <property type="molecule type" value="Genomic_DNA"/>
</dbReference>
<proteinExistence type="predicted"/>
<evidence type="ECO:0000256" key="2">
    <source>
        <dbReference type="ARBA" id="ARBA00022803"/>
    </source>
</evidence>
<keyword evidence="1" id="KW-0677">Repeat</keyword>
<dbReference type="Proteomes" id="UP000663824">
    <property type="component" value="Unassembled WGS sequence"/>
</dbReference>
<name>A0A816QFJ3_9BILA</name>
<evidence type="ECO:0000313" key="5">
    <source>
        <dbReference type="EMBL" id="CAF4060393.1"/>
    </source>
</evidence>
<keyword evidence="2" id="KW-0802">TPR repeat</keyword>
<dbReference type="InterPro" id="IPR019734">
    <property type="entry name" value="TPR_rpt"/>
</dbReference>
<dbReference type="SMART" id="SM00028">
    <property type="entry name" value="TPR"/>
    <property type="match status" value="4"/>
</dbReference>
<dbReference type="EMBL" id="CAJNRE010006925">
    <property type="protein sequence ID" value="CAF2060193.1"/>
    <property type="molecule type" value="Genomic_DNA"/>
</dbReference>
<evidence type="ECO:0000259" key="3">
    <source>
        <dbReference type="Pfam" id="PF03496"/>
    </source>
</evidence>
<dbReference type="PANTHER" id="PTHR45641:SF19">
    <property type="entry name" value="NEPHROCYSTIN-3"/>
    <property type="match status" value="1"/>
</dbReference>
<dbReference type="PANTHER" id="PTHR45641">
    <property type="entry name" value="TETRATRICOPEPTIDE REPEAT PROTEIN (AFU_ORTHOLOGUE AFUA_6G03870)"/>
    <property type="match status" value="1"/>
</dbReference>
<reference evidence="4" key="1">
    <citation type="submission" date="2021-02" db="EMBL/GenBank/DDBJ databases">
        <authorList>
            <person name="Nowell W R."/>
        </authorList>
    </citation>
    <scope>NUCLEOTIDE SEQUENCE</scope>
</reference>
<dbReference type="InterPro" id="IPR011990">
    <property type="entry name" value="TPR-like_helical_dom_sf"/>
</dbReference>
<sequence length="751" mass="88547">MGQKISTLFNSVCNRSALRRLRNATSTCDNIEEHSSNLQPYHKRRIRYFDIWMPSNHEKDVVLVWLDEQIDIDVENVTKMKALFQKVNDQTLLFSNENHFIEFVETLTNERVFLIISGQVSVHILSFVHTKEHIHAIYIFCMDEDHFKGLIGKYSKLRGVYNHNVRLILDVQKDISIYQKQSMKFHSLSKDEQESLITLTLDSTLFLWSYLLKEILINTDTTNDAKEIMLAYCHSQYESNDSILAEINEFDKYYQSSNAIEWYTKDSFVYRLVNKFIRTENIDALLNLKFFIVDLSTCLKSKWEQDYNQQTREPFKVYRGAYLTNTETEKLKPDTLISPNGYFSTSESLETASIYAVNTIFEIDIDPSVRNIIFASIAEYSQFPEEQEILFDLGCTFKIVHVYHDDSIKRLIVKMVGVNEGEKFAGDFMKTLKVRKKNNRHFDGLMNDFVHKLGYERGMRLYEHFLRLSTTDVQRILNNCFRFISLYKKYCDASNVIILYGCFGWFFTQRGEYDLAIEYCNRALSIVEKNSSNENTTIEIAMIHNTIGWSYYEKENYDRALFWCQKAAEIFKHCSYTEDSKYVRVLRSEQKLQKSPSRNDVEYAEILTNIGCIYFKKNYFDEAISYCKISTNTLERCDHEIIFERDNNSVVASSYEIDNHHETIAANHEVFADIYYSKENYFLALEYYQKAQDIFLKITPKIPICLQRSPSIFGRNLRRLQNSIRITEKNLIASKKRTSEARKEHQKQQNK</sequence>
<dbReference type="Gene3D" id="1.25.40.10">
    <property type="entry name" value="Tetratricopeptide repeat domain"/>
    <property type="match status" value="1"/>
</dbReference>
<evidence type="ECO:0000313" key="6">
    <source>
        <dbReference type="Proteomes" id="UP000663824"/>
    </source>
</evidence>
<evidence type="ECO:0000256" key="1">
    <source>
        <dbReference type="ARBA" id="ARBA00022737"/>
    </source>
</evidence>
<dbReference type="AlphaFoldDB" id="A0A816QFJ3"/>
<protein>
    <recommendedName>
        <fullName evidence="3">ADP ribosyltransferase domain-containing protein</fullName>
    </recommendedName>
</protein>
<dbReference type="GO" id="GO:0005576">
    <property type="term" value="C:extracellular region"/>
    <property type="evidence" value="ECO:0007669"/>
    <property type="project" value="InterPro"/>
</dbReference>
<dbReference type="SUPFAM" id="SSF48452">
    <property type="entry name" value="TPR-like"/>
    <property type="match status" value="1"/>
</dbReference>
<dbReference type="SUPFAM" id="SSF56399">
    <property type="entry name" value="ADP-ribosylation"/>
    <property type="match status" value="1"/>
</dbReference>
<dbReference type="InterPro" id="IPR003540">
    <property type="entry name" value="ADP-ribosyltransferase"/>
</dbReference>
<comment type="caution">
    <text evidence="4">The sequence shown here is derived from an EMBL/GenBank/DDBJ whole genome shotgun (WGS) entry which is preliminary data.</text>
</comment>